<dbReference type="SMART" id="SM00829">
    <property type="entry name" value="PKS_ER"/>
    <property type="match status" value="1"/>
</dbReference>
<name>A0A0C9VFJ2_SPHS4</name>
<dbReference type="EMBL" id="KN837146">
    <property type="protein sequence ID" value="KIJ40212.1"/>
    <property type="molecule type" value="Genomic_DNA"/>
</dbReference>
<dbReference type="PANTHER" id="PTHR45348:SF2">
    <property type="entry name" value="ZINC-TYPE ALCOHOL DEHYDROGENASE-LIKE PROTEIN C2E1P3.01"/>
    <property type="match status" value="1"/>
</dbReference>
<dbReference type="Pfam" id="PF08240">
    <property type="entry name" value="ADH_N"/>
    <property type="match status" value="1"/>
</dbReference>
<dbReference type="InterPro" id="IPR036291">
    <property type="entry name" value="NAD(P)-bd_dom_sf"/>
</dbReference>
<evidence type="ECO:0000313" key="2">
    <source>
        <dbReference type="EMBL" id="KIJ40212.1"/>
    </source>
</evidence>
<dbReference type="AlphaFoldDB" id="A0A0C9VFJ2"/>
<protein>
    <recommendedName>
        <fullName evidence="1">Enoyl reductase (ER) domain-containing protein</fullName>
    </recommendedName>
</protein>
<dbReference type="OrthoDB" id="10257049at2759"/>
<dbReference type="InterPro" id="IPR011032">
    <property type="entry name" value="GroES-like_sf"/>
</dbReference>
<dbReference type="InterPro" id="IPR013154">
    <property type="entry name" value="ADH-like_N"/>
</dbReference>
<reference evidence="2 3" key="1">
    <citation type="submission" date="2014-06" db="EMBL/GenBank/DDBJ databases">
        <title>Evolutionary Origins and Diversification of the Mycorrhizal Mutualists.</title>
        <authorList>
            <consortium name="DOE Joint Genome Institute"/>
            <consortium name="Mycorrhizal Genomics Consortium"/>
            <person name="Kohler A."/>
            <person name="Kuo A."/>
            <person name="Nagy L.G."/>
            <person name="Floudas D."/>
            <person name="Copeland A."/>
            <person name="Barry K.W."/>
            <person name="Cichocki N."/>
            <person name="Veneault-Fourrey C."/>
            <person name="LaButti K."/>
            <person name="Lindquist E.A."/>
            <person name="Lipzen A."/>
            <person name="Lundell T."/>
            <person name="Morin E."/>
            <person name="Murat C."/>
            <person name="Riley R."/>
            <person name="Ohm R."/>
            <person name="Sun H."/>
            <person name="Tunlid A."/>
            <person name="Henrissat B."/>
            <person name="Grigoriev I.V."/>
            <person name="Hibbett D.S."/>
            <person name="Martin F."/>
        </authorList>
    </citation>
    <scope>NUCLEOTIDE SEQUENCE [LARGE SCALE GENOMIC DNA]</scope>
    <source>
        <strain evidence="2 3">SS14</strain>
    </source>
</reference>
<dbReference type="HOGENOM" id="CLU_026673_16_5_1"/>
<dbReference type="Gene3D" id="3.90.180.10">
    <property type="entry name" value="Medium-chain alcohol dehydrogenases, catalytic domain"/>
    <property type="match status" value="1"/>
</dbReference>
<feature type="domain" description="Enoyl reductase (ER)" evidence="1">
    <location>
        <begin position="15"/>
        <end position="293"/>
    </location>
</feature>
<keyword evidence="3" id="KW-1185">Reference proteome</keyword>
<dbReference type="Pfam" id="PF00107">
    <property type="entry name" value="ADH_zinc_N"/>
    <property type="match status" value="1"/>
</dbReference>
<dbReference type="SUPFAM" id="SSF51735">
    <property type="entry name" value="NAD(P)-binding Rossmann-fold domains"/>
    <property type="match status" value="1"/>
</dbReference>
<dbReference type="InterPro" id="IPR047122">
    <property type="entry name" value="Trans-enoyl_RdTase-like"/>
</dbReference>
<dbReference type="PANTHER" id="PTHR45348">
    <property type="entry name" value="HYPOTHETICAL OXIDOREDUCTASE (EUROFUNG)"/>
    <property type="match status" value="1"/>
</dbReference>
<proteinExistence type="predicted"/>
<dbReference type="InterPro" id="IPR020843">
    <property type="entry name" value="ER"/>
</dbReference>
<dbReference type="InterPro" id="IPR013149">
    <property type="entry name" value="ADH-like_C"/>
</dbReference>
<dbReference type="GO" id="GO:0016651">
    <property type="term" value="F:oxidoreductase activity, acting on NAD(P)H"/>
    <property type="evidence" value="ECO:0007669"/>
    <property type="project" value="InterPro"/>
</dbReference>
<sequence length="347" mass="37097">MSGLKFLALVIREPKQKVLTLESYKEPSLEPGEILVQNVAVAQNPIDWKQVDQVPGNPPLPSYPWTDGVDLAGVVYKVGPKVTKFRPGDRIISITSRKTPRHGAYQTYMIVSEDNTVKLPSNSVSFEAGSTIPLGYITAAAGLIDALDLPVPPLDGPLPAKPNGEPLLVWGGSSSVGFYAVQAAKLAGFTVFATASPHNFDYVKSAGADQVFDYHDSDVTNRIRSAAGNKLSKVYDAISENGSTESAVKCITTRSGRVAVILVPKPGASTPTVKMIMTGSVAFQNPRIAKAVLGLLETALHRDVFITNRAKVLPKGLLGVNDGFELARNNEVSGEKLVYRISETPGI</sequence>
<evidence type="ECO:0000259" key="1">
    <source>
        <dbReference type="SMART" id="SM00829"/>
    </source>
</evidence>
<accession>A0A0C9VFJ2</accession>
<evidence type="ECO:0000313" key="3">
    <source>
        <dbReference type="Proteomes" id="UP000054279"/>
    </source>
</evidence>
<gene>
    <name evidence="2" type="ORF">M422DRAFT_780848</name>
</gene>
<organism evidence="2 3">
    <name type="scientific">Sphaerobolus stellatus (strain SS14)</name>
    <dbReference type="NCBI Taxonomy" id="990650"/>
    <lineage>
        <taxon>Eukaryota</taxon>
        <taxon>Fungi</taxon>
        <taxon>Dikarya</taxon>
        <taxon>Basidiomycota</taxon>
        <taxon>Agaricomycotina</taxon>
        <taxon>Agaricomycetes</taxon>
        <taxon>Phallomycetidae</taxon>
        <taxon>Geastrales</taxon>
        <taxon>Sphaerobolaceae</taxon>
        <taxon>Sphaerobolus</taxon>
    </lineage>
</organism>
<dbReference type="SUPFAM" id="SSF50129">
    <property type="entry name" value="GroES-like"/>
    <property type="match status" value="1"/>
</dbReference>
<dbReference type="CDD" id="cd08249">
    <property type="entry name" value="enoyl_reductase_like"/>
    <property type="match status" value="1"/>
</dbReference>
<dbReference type="Proteomes" id="UP000054279">
    <property type="component" value="Unassembled WGS sequence"/>
</dbReference>
<dbReference type="Gene3D" id="3.40.50.720">
    <property type="entry name" value="NAD(P)-binding Rossmann-like Domain"/>
    <property type="match status" value="1"/>
</dbReference>